<name>A0A5C6CJX3_9BACT</name>
<dbReference type="OrthoDB" id="259753at2"/>
<feature type="transmembrane region" description="Helical" evidence="1">
    <location>
        <begin position="12"/>
        <end position="32"/>
    </location>
</feature>
<feature type="transmembrane region" description="Helical" evidence="1">
    <location>
        <begin position="71"/>
        <end position="89"/>
    </location>
</feature>
<comment type="caution">
    <text evidence="2">The sequence shown here is derived from an EMBL/GenBank/DDBJ whole genome shotgun (WGS) entry which is preliminary data.</text>
</comment>
<accession>A0A5C6CJX3</accession>
<feature type="transmembrane region" description="Helical" evidence="1">
    <location>
        <begin position="179"/>
        <end position="197"/>
    </location>
</feature>
<dbReference type="Proteomes" id="UP000318437">
    <property type="component" value="Unassembled WGS sequence"/>
</dbReference>
<feature type="transmembrane region" description="Helical" evidence="1">
    <location>
        <begin position="129"/>
        <end position="148"/>
    </location>
</feature>
<feature type="transmembrane region" description="Helical" evidence="1">
    <location>
        <begin position="153"/>
        <end position="173"/>
    </location>
</feature>
<keyword evidence="1" id="KW-0472">Membrane</keyword>
<dbReference type="AlphaFoldDB" id="A0A5C6CJX3"/>
<keyword evidence="3" id="KW-1185">Reference proteome</keyword>
<organism evidence="2 3">
    <name type="scientific">Bythopirellula polymerisocia</name>
    <dbReference type="NCBI Taxonomy" id="2528003"/>
    <lineage>
        <taxon>Bacteria</taxon>
        <taxon>Pseudomonadati</taxon>
        <taxon>Planctomycetota</taxon>
        <taxon>Planctomycetia</taxon>
        <taxon>Pirellulales</taxon>
        <taxon>Lacipirellulaceae</taxon>
        <taxon>Bythopirellula</taxon>
    </lineage>
</organism>
<gene>
    <name evidence="2" type="ORF">Pla144_37660</name>
</gene>
<dbReference type="RefSeq" id="WP_146452092.1">
    <property type="nucleotide sequence ID" value="NZ_SJPS01000006.1"/>
</dbReference>
<evidence type="ECO:0000313" key="3">
    <source>
        <dbReference type="Proteomes" id="UP000318437"/>
    </source>
</evidence>
<feature type="transmembrane region" description="Helical" evidence="1">
    <location>
        <begin position="101"/>
        <end position="123"/>
    </location>
</feature>
<sequence length="283" mass="31577">MTIAGIADQPPLVEVTLATALFGVLLADRAAVKGTTLTAPLNWATLSAALLLLVTFLVGDNSLVESNLHRAAIWYAVSCSTLCPLIGVLGAKRPQNLGWQWVVFTLWLILIWPAFQALALPAGPRLELFAAWKIFLVVLIGLGLLNYLPTRHWLAAILVATGQGFLLSENLGFESSSPWRLSIAMGCFLLAALVVLFRQIAVPEEKSLDQFSQRWLRFRNAFGAFWGIRILQRVNETAKLRHWPVELTWPGFEPKAEHDPRQPTKGELDEIEQTLDTLLRRFF</sequence>
<evidence type="ECO:0000256" key="1">
    <source>
        <dbReference type="SAM" id="Phobius"/>
    </source>
</evidence>
<protein>
    <submittedName>
        <fullName evidence="2">Uncharacterized protein</fullName>
    </submittedName>
</protein>
<keyword evidence="1" id="KW-0812">Transmembrane</keyword>
<evidence type="ECO:0000313" key="2">
    <source>
        <dbReference type="EMBL" id="TWU23591.1"/>
    </source>
</evidence>
<reference evidence="2 3" key="1">
    <citation type="submission" date="2019-02" db="EMBL/GenBank/DDBJ databases">
        <title>Deep-cultivation of Planctomycetes and their phenomic and genomic characterization uncovers novel biology.</title>
        <authorList>
            <person name="Wiegand S."/>
            <person name="Jogler M."/>
            <person name="Boedeker C."/>
            <person name="Pinto D."/>
            <person name="Vollmers J."/>
            <person name="Rivas-Marin E."/>
            <person name="Kohn T."/>
            <person name="Peeters S.H."/>
            <person name="Heuer A."/>
            <person name="Rast P."/>
            <person name="Oberbeckmann S."/>
            <person name="Bunk B."/>
            <person name="Jeske O."/>
            <person name="Meyerdierks A."/>
            <person name="Storesund J.E."/>
            <person name="Kallscheuer N."/>
            <person name="Luecker S."/>
            <person name="Lage O.M."/>
            <person name="Pohl T."/>
            <person name="Merkel B.J."/>
            <person name="Hornburger P."/>
            <person name="Mueller R.-W."/>
            <person name="Bruemmer F."/>
            <person name="Labrenz M."/>
            <person name="Spormann A.M."/>
            <person name="Op Den Camp H."/>
            <person name="Overmann J."/>
            <person name="Amann R."/>
            <person name="Jetten M.S.M."/>
            <person name="Mascher T."/>
            <person name="Medema M.H."/>
            <person name="Devos D.P."/>
            <person name="Kaster A.-K."/>
            <person name="Ovreas L."/>
            <person name="Rohde M."/>
            <person name="Galperin M.Y."/>
            <person name="Jogler C."/>
        </authorList>
    </citation>
    <scope>NUCLEOTIDE SEQUENCE [LARGE SCALE GENOMIC DNA]</scope>
    <source>
        <strain evidence="2 3">Pla144</strain>
    </source>
</reference>
<proteinExistence type="predicted"/>
<feature type="transmembrane region" description="Helical" evidence="1">
    <location>
        <begin position="39"/>
        <end position="59"/>
    </location>
</feature>
<dbReference type="EMBL" id="SJPS01000006">
    <property type="protein sequence ID" value="TWU23591.1"/>
    <property type="molecule type" value="Genomic_DNA"/>
</dbReference>
<keyword evidence="1" id="KW-1133">Transmembrane helix</keyword>